<comment type="similarity">
    <text evidence="2">Belongs to the insect defense protein family.</text>
</comment>
<dbReference type="Gene3D" id="1.20.120.1770">
    <property type="match status" value="1"/>
</dbReference>
<dbReference type="EMBL" id="JAFIRN010000004">
    <property type="protein sequence ID" value="KAG5850564.1"/>
    <property type="molecule type" value="Genomic_DNA"/>
</dbReference>
<keyword evidence="5" id="KW-0399">Innate immunity</keyword>
<dbReference type="PROSITE" id="PS51019">
    <property type="entry name" value="REELIN"/>
    <property type="match status" value="1"/>
</dbReference>
<organism evidence="12 13">
    <name type="scientific">Anguilla anguilla</name>
    <name type="common">European freshwater eel</name>
    <name type="synonym">Muraena anguilla</name>
    <dbReference type="NCBI Taxonomy" id="7936"/>
    <lineage>
        <taxon>Eukaryota</taxon>
        <taxon>Metazoa</taxon>
        <taxon>Chordata</taxon>
        <taxon>Craniata</taxon>
        <taxon>Vertebrata</taxon>
        <taxon>Euteleostomi</taxon>
        <taxon>Actinopterygii</taxon>
        <taxon>Neopterygii</taxon>
        <taxon>Teleostei</taxon>
        <taxon>Anguilliformes</taxon>
        <taxon>Anguillidae</taxon>
        <taxon>Anguilla</taxon>
    </lineage>
</organism>
<feature type="transmembrane region" description="Helical" evidence="9">
    <location>
        <begin position="368"/>
        <end position="390"/>
    </location>
</feature>
<dbReference type="InterPro" id="IPR051237">
    <property type="entry name" value="Ferric-chelate_Red/DefProt"/>
</dbReference>
<dbReference type="CDD" id="cd08760">
    <property type="entry name" value="Cyt_b561_FRRS1_like"/>
    <property type="match status" value="1"/>
</dbReference>
<feature type="transmembrane region" description="Helical" evidence="9">
    <location>
        <begin position="254"/>
        <end position="273"/>
    </location>
</feature>
<feature type="signal peptide" evidence="10">
    <location>
        <begin position="1"/>
        <end position="16"/>
    </location>
</feature>
<dbReference type="Pfam" id="PF02014">
    <property type="entry name" value="Reeler"/>
    <property type="match status" value="1"/>
</dbReference>
<evidence type="ECO:0000256" key="1">
    <source>
        <dbReference type="ARBA" id="ARBA00004613"/>
    </source>
</evidence>
<dbReference type="PANTHER" id="PTHR45828:SF9">
    <property type="entry name" value="CELL WALL INTEGRITY AND STRESS RESPONSE COMPONENT 4-LIKE-RELATED"/>
    <property type="match status" value="1"/>
</dbReference>
<evidence type="ECO:0000256" key="6">
    <source>
        <dbReference type="ARBA" id="ARBA00022729"/>
    </source>
</evidence>
<evidence type="ECO:0000256" key="10">
    <source>
        <dbReference type="SAM" id="SignalP"/>
    </source>
</evidence>
<evidence type="ECO:0000256" key="4">
    <source>
        <dbReference type="ARBA" id="ARBA00022529"/>
    </source>
</evidence>
<comment type="subcellular location">
    <subcellularLocation>
        <location evidence="1">Secreted</location>
    </subcellularLocation>
</comment>
<dbReference type="GO" id="GO:0016020">
    <property type="term" value="C:membrane"/>
    <property type="evidence" value="ECO:0007669"/>
    <property type="project" value="TreeGrafter"/>
</dbReference>
<evidence type="ECO:0000256" key="8">
    <source>
        <dbReference type="ARBA" id="ARBA00023022"/>
    </source>
</evidence>
<feature type="transmembrane region" description="Helical" evidence="9">
    <location>
        <begin position="326"/>
        <end position="347"/>
    </location>
</feature>
<comment type="caution">
    <text evidence="12">The sequence shown here is derived from an EMBL/GenBank/DDBJ whole genome shotgun (WGS) entry which is preliminary data.</text>
</comment>
<dbReference type="AlphaFoldDB" id="A0A9D3MKG9"/>
<feature type="transmembrane region" description="Helical" evidence="9">
    <location>
        <begin position="229"/>
        <end position="248"/>
    </location>
</feature>
<evidence type="ECO:0000259" key="11">
    <source>
        <dbReference type="PROSITE" id="PS51019"/>
    </source>
</evidence>
<dbReference type="CDD" id="cd08544">
    <property type="entry name" value="Reeler"/>
    <property type="match status" value="1"/>
</dbReference>
<reference evidence="12" key="1">
    <citation type="submission" date="2021-01" db="EMBL/GenBank/DDBJ databases">
        <title>A chromosome-scale assembly of European eel, Anguilla anguilla.</title>
        <authorList>
            <person name="Henkel C."/>
            <person name="Jong-Raadsen S.A."/>
            <person name="Dufour S."/>
            <person name="Weltzien F.-A."/>
            <person name="Palstra A.P."/>
            <person name="Pelster B."/>
            <person name="Spaink H.P."/>
            <person name="Van Den Thillart G.E."/>
            <person name="Jansen H."/>
            <person name="Zahm M."/>
            <person name="Klopp C."/>
            <person name="Cedric C."/>
            <person name="Louis A."/>
            <person name="Berthelot C."/>
            <person name="Parey E."/>
            <person name="Roest Crollius H."/>
            <person name="Montfort J."/>
            <person name="Robinson-Rechavi M."/>
            <person name="Bucao C."/>
            <person name="Bouchez O."/>
            <person name="Gislard M."/>
            <person name="Lluch J."/>
            <person name="Milhes M."/>
            <person name="Lampietro C."/>
            <person name="Lopez Roques C."/>
            <person name="Donnadieu C."/>
            <person name="Braasch I."/>
            <person name="Desvignes T."/>
            <person name="Postlethwait J."/>
            <person name="Bobe J."/>
            <person name="Guiguen Y."/>
            <person name="Dirks R."/>
        </authorList>
    </citation>
    <scope>NUCLEOTIDE SEQUENCE</scope>
    <source>
        <strain evidence="12">Tag_6206</strain>
        <tissue evidence="12">Liver</tissue>
    </source>
</reference>
<feature type="domain" description="Reelin" evidence="11">
    <location>
        <begin position="17"/>
        <end position="178"/>
    </location>
</feature>
<gene>
    <name evidence="12" type="ORF">ANANG_G00083810</name>
</gene>
<keyword evidence="3" id="KW-0964">Secreted</keyword>
<keyword evidence="9" id="KW-0812">Transmembrane</keyword>
<evidence type="ECO:0000313" key="13">
    <source>
        <dbReference type="Proteomes" id="UP001044222"/>
    </source>
</evidence>
<evidence type="ECO:0000256" key="3">
    <source>
        <dbReference type="ARBA" id="ARBA00022525"/>
    </source>
</evidence>
<dbReference type="GO" id="GO:0005576">
    <property type="term" value="C:extracellular region"/>
    <property type="evidence" value="ECO:0007669"/>
    <property type="project" value="UniProtKB-SubCell"/>
</dbReference>
<evidence type="ECO:0000256" key="2">
    <source>
        <dbReference type="ARBA" id="ARBA00008501"/>
    </source>
</evidence>
<dbReference type="PANTHER" id="PTHR45828">
    <property type="entry name" value="CYTOCHROME B561/FERRIC REDUCTASE TRANSMEMBRANE"/>
    <property type="match status" value="1"/>
</dbReference>
<dbReference type="InterPro" id="IPR042307">
    <property type="entry name" value="Reeler_sf"/>
</dbReference>
<dbReference type="GO" id="GO:0045087">
    <property type="term" value="P:innate immune response"/>
    <property type="evidence" value="ECO:0007669"/>
    <property type="project" value="UniProtKB-KW"/>
</dbReference>
<feature type="chain" id="PRO_5039533197" description="Reelin domain-containing protein" evidence="10">
    <location>
        <begin position="17"/>
        <end position="392"/>
    </location>
</feature>
<keyword evidence="4" id="KW-0929">Antimicrobial</keyword>
<keyword evidence="9" id="KW-0472">Membrane</keyword>
<dbReference type="GO" id="GO:0042742">
    <property type="term" value="P:defense response to bacterium"/>
    <property type="evidence" value="ECO:0007669"/>
    <property type="project" value="UniProtKB-KW"/>
</dbReference>
<evidence type="ECO:0000256" key="5">
    <source>
        <dbReference type="ARBA" id="ARBA00022588"/>
    </source>
</evidence>
<name>A0A9D3MKG9_ANGAN</name>
<accession>A0A9D3MKG9</accession>
<dbReference type="Proteomes" id="UP001044222">
    <property type="component" value="Unassembled WGS sequence"/>
</dbReference>
<keyword evidence="13" id="KW-1185">Reference proteome</keyword>
<dbReference type="Gene3D" id="2.60.40.4060">
    <property type="entry name" value="Reeler domain"/>
    <property type="match status" value="1"/>
</dbReference>
<dbReference type="InterPro" id="IPR002861">
    <property type="entry name" value="Reeler_dom"/>
</dbReference>
<keyword evidence="9" id="KW-1133">Transmembrane helix</keyword>
<evidence type="ECO:0000256" key="7">
    <source>
        <dbReference type="ARBA" id="ARBA00022859"/>
    </source>
</evidence>
<evidence type="ECO:0000256" key="9">
    <source>
        <dbReference type="SAM" id="Phobius"/>
    </source>
</evidence>
<protein>
    <recommendedName>
        <fullName evidence="11">Reelin domain-containing protein</fullName>
    </recommendedName>
</protein>
<keyword evidence="6 10" id="KW-0732">Signal</keyword>
<keyword evidence="7" id="KW-0391">Immunity</keyword>
<sequence>MCQIKLLFIILVGANSLQVVTSYADGMVQSACESMTPKHGSNRPQNTIAPYKIDTNISSSNLDEIMVILRANSEAFLGFLLEAEDSQWHRPVGTFTLIDSAQTQLLSCGGRKDSAVSHTNNHPKNEIRVKWKRPKDGNYTFRATFVQQYSKFWVDELRDPVTTTSPTTITSVTTVKSTVTGTTSRPEQRAGYKESTATELVNLAIPLTYGCLTKMAFYSHSGLWFRVHVSLMSLFAIGNIIALVLVFVDGWMTEAHPVLVCVVTVLTFIQIVVTFCRCGQSHELRFIFNWFHRLNALAIVCLTVATVFTGLASIEANSPHPMLQKLMGGLVAWECLFFILQLLMIWWRKTDQNDSSKKMTNAYTILHLAMLVVFSISSGPFLVVLLKIIFTS</sequence>
<feature type="transmembrane region" description="Helical" evidence="9">
    <location>
        <begin position="294"/>
        <end position="314"/>
    </location>
</feature>
<evidence type="ECO:0000313" key="12">
    <source>
        <dbReference type="EMBL" id="KAG5850564.1"/>
    </source>
</evidence>
<proteinExistence type="inferred from homology"/>
<keyword evidence="8" id="KW-0044">Antibiotic</keyword>